<protein>
    <submittedName>
        <fullName evidence="2">Uncharacterized protein</fullName>
    </submittedName>
</protein>
<sequence>MLVGSIDLSKIEKNRIVSTDKDGKPFSNGAKYYNVVCWINDEPDQYGNTASVQSSVTKEEREQGQKGSYIGNLRDLQAQQAQTNPTQQQSNVSVSDVDDDGLPF</sequence>
<accession>A0A0F7DD05</accession>
<feature type="compositionally biased region" description="Low complexity" evidence="1">
    <location>
        <begin position="77"/>
        <end position="95"/>
    </location>
</feature>
<proteinExistence type="predicted"/>
<dbReference type="GeneID" id="26636091"/>
<organism evidence="2 3">
    <name type="scientific">Polaribacter phage P12002L</name>
    <dbReference type="NCBI Taxonomy" id="1647386"/>
    <lineage>
        <taxon>Viruses</taxon>
        <taxon>Duplodnaviria</taxon>
        <taxon>Heunggongvirae</taxon>
        <taxon>Uroviricota</taxon>
        <taxon>Caudoviricetes</taxon>
        <taxon>Incheonvirus</taxon>
        <taxon>Incheonvirus P12002L</taxon>
    </lineage>
</organism>
<dbReference type="KEGG" id="vg:26636091"/>
<keyword evidence="3" id="KW-1185">Reference proteome</keyword>
<evidence type="ECO:0000313" key="3">
    <source>
        <dbReference type="Proteomes" id="UP000204415"/>
    </source>
</evidence>
<dbReference type="EMBL" id="KR136259">
    <property type="protein sequence ID" value="AKG94186.1"/>
    <property type="molecule type" value="Genomic_DNA"/>
</dbReference>
<gene>
    <name evidence="2" type="ORF">P12002L_0012</name>
</gene>
<dbReference type="Proteomes" id="UP000204415">
    <property type="component" value="Segment"/>
</dbReference>
<evidence type="ECO:0000313" key="2">
    <source>
        <dbReference type="EMBL" id="AKG94186.1"/>
    </source>
</evidence>
<name>A0A0F7DD05_9CAUD</name>
<feature type="compositionally biased region" description="Polar residues" evidence="1">
    <location>
        <begin position="46"/>
        <end position="56"/>
    </location>
</feature>
<evidence type="ECO:0000256" key="1">
    <source>
        <dbReference type="SAM" id="MobiDB-lite"/>
    </source>
</evidence>
<dbReference type="OrthoDB" id="34142at10239"/>
<dbReference type="RefSeq" id="YP_009209672.1">
    <property type="nucleotide sequence ID" value="NC_028924.1"/>
</dbReference>
<reference evidence="2 3" key="1">
    <citation type="journal article" date="2015" name="Stand. Genomic Sci.">
        <title>Complete genome sequences of bacteriophages P12002L and P12002S, two lytic phages that infect a marine Polaribacter strain.</title>
        <authorList>
            <person name="Kang I."/>
            <person name="Jang H."/>
            <person name="Cho J.-C."/>
        </authorList>
    </citation>
    <scope>NUCLEOTIDE SEQUENCE [LARGE SCALE GENOMIC DNA]</scope>
</reference>
<feature type="region of interest" description="Disordered" evidence="1">
    <location>
        <begin position="44"/>
        <end position="104"/>
    </location>
</feature>